<evidence type="ECO:0000313" key="1">
    <source>
        <dbReference type="EMBL" id="MBX65415.1"/>
    </source>
</evidence>
<name>A0A2P2QEP6_RHIMU</name>
<dbReference type="AlphaFoldDB" id="A0A2P2QEP6"/>
<sequence>MCRLASLPTKGICHPYPYNDWLFVMKNDTKDHDFLRVGSFYENR</sequence>
<protein>
    <submittedName>
        <fullName evidence="1">Uncharacterized protein</fullName>
    </submittedName>
</protein>
<reference evidence="1" key="1">
    <citation type="submission" date="2018-02" db="EMBL/GenBank/DDBJ databases">
        <title>Rhizophora mucronata_Transcriptome.</title>
        <authorList>
            <person name="Meera S.P."/>
            <person name="Sreeshan A."/>
            <person name="Augustine A."/>
        </authorList>
    </citation>
    <scope>NUCLEOTIDE SEQUENCE</scope>
    <source>
        <tissue evidence="1">Leaf</tissue>
    </source>
</reference>
<accession>A0A2P2QEP6</accession>
<dbReference type="EMBL" id="GGEC01084931">
    <property type="protein sequence ID" value="MBX65415.1"/>
    <property type="molecule type" value="Transcribed_RNA"/>
</dbReference>
<organism evidence="1">
    <name type="scientific">Rhizophora mucronata</name>
    <name type="common">Asiatic mangrove</name>
    <dbReference type="NCBI Taxonomy" id="61149"/>
    <lineage>
        <taxon>Eukaryota</taxon>
        <taxon>Viridiplantae</taxon>
        <taxon>Streptophyta</taxon>
        <taxon>Embryophyta</taxon>
        <taxon>Tracheophyta</taxon>
        <taxon>Spermatophyta</taxon>
        <taxon>Magnoliopsida</taxon>
        <taxon>eudicotyledons</taxon>
        <taxon>Gunneridae</taxon>
        <taxon>Pentapetalae</taxon>
        <taxon>rosids</taxon>
        <taxon>fabids</taxon>
        <taxon>Malpighiales</taxon>
        <taxon>Rhizophoraceae</taxon>
        <taxon>Rhizophora</taxon>
    </lineage>
</organism>
<proteinExistence type="predicted"/>